<comment type="caution">
    <text evidence="2">The sequence shown here is derived from an EMBL/GenBank/DDBJ whole genome shotgun (WGS) entry which is preliminary data.</text>
</comment>
<dbReference type="OrthoDB" id="670500at2"/>
<proteinExistence type="predicted"/>
<evidence type="ECO:0000313" key="3">
    <source>
        <dbReference type="Proteomes" id="UP000290218"/>
    </source>
</evidence>
<dbReference type="Pfam" id="PF24725">
    <property type="entry name" value="DUF7677"/>
    <property type="match status" value="1"/>
</dbReference>
<dbReference type="AlphaFoldDB" id="A0A4Q1C8T6"/>
<dbReference type="Proteomes" id="UP000290218">
    <property type="component" value="Unassembled WGS sequence"/>
</dbReference>
<reference evidence="2 3" key="1">
    <citation type="submission" date="2019-01" db="EMBL/GenBank/DDBJ databases">
        <title>Lacunisphaera sp. strain TWA-58.</title>
        <authorList>
            <person name="Chen W.-M."/>
        </authorList>
    </citation>
    <scope>NUCLEOTIDE SEQUENCE [LARGE SCALE GENOMIC DNA]</scope>
    <source>
        <strain evidence="2 3">TWA-58</strain>
    </source>
</reference>
<gene>
    <name evidence="2" type="ORF">ESB00_05095</name>
</gene>
<name>A0A4Q1C8T6_9BACT</name>
<sequence length="109" mass="12416">MPRLSESVSGALRTFSFWIANRSVGHPILEGIDYSCIFEEPSALEQVYAIYANVLECDERGQVINARHAERRAAQYILSYVTGRRPEPEFEGWEVALHQPPPKIDPKRS</sequence>
<organism evidence="2 3">
    <name type="scientific">Oleiharenicola lentus</name>
    <dbReference type="NCBI Taxonomy" id="2508720"/>
    <lineage>
        <taxon>Bacteria</taxon>
        <taxon>Pseudomonadati</taxon>
        <taxon>Verrucomicrobiota</taxon>
        <taxon>Opitutia</taxon>
        <taxon>Opitutales</taxon>
        <taxon>Opitutaceae</taxon>
        <taxon>Oleiharenicola</taxon>
    </lineage>
</organism>
<dbReference type="EMBL" id="SDHX01000001">
    <property type="protein sequence ID" value="RXK55276.1"/>
    <property type="molecule type" value="Genomic_DNA"/>
</dbReference>
<dbReference type="RefSeq" id="WP_129046640.1">
    <property type="nucleotide sequence ID" value="NZ_SDHX01000001.1"/>
</dbReference>
<keyword evidence="3" id="KW-1185">Reference proteome</keyword>
<feature type="domain" description="DUF7677" evidence="1">
    <location>
        <begin position="3"/>
        <end position="98"/>
    </location>
</feature>
<protein>
    <recommendedName>
        <fullName evidence="1">DUF7677 domain-containing protein</fullName>
    </recommendedName>
</protein>
<evidence type="ECO:0000313" key="2">
    <source>
        <dbReference type="EMBL" id="RXK55276.1"/>
    </source>
</evidence>
<dbReference type="InterPro" id="IPR056094">
    <property type="entry name" value="DUF7677"/>
</dbReference>
<accession>A0A4Q1C8T6</accession>
<evidence type="ECO:0000259" key="1">
    <source>
        <dbReference type="Pfam" id="PF24725"/>
    </source>
</evidence>